<feature type="transmembrane region" description="Helical" evidence="8">
    <location>
        <begin position="282"/>
        <end position="306"/>
    </location>
</feature>
<keyword evidence="2" id="KW-0433">Leucine-rich repeat</keyword>
<dbReference type="Gene3D" id="3.80.10.10">
    <property type="entry name" value="Ribonuclease Inhibitor"/>
    <property type="match status" value="2"/>
</dbReference>
<evidence type="ECO:0000256" key="8">
    <source>
        <dbReference type="SAM" id="Phobius"/>
    </source>
</evidence>
<feature type="signal peptide" evidence="9">
    <location>
        <begin position="1"/>
        <end position="22"/>
    </location>
</feature>
<evidence type="ECO:0000313" key="12">
    <source>
        <dbReference type="Proteomes" id="UP001229421"/>
    </source>
</evidence>
<keyword evidence="4 9" id="KW-0732">Signal</keyword>
<dbReference type="GO" id="GO:0005524">
    <property type="term" value="F:ATP binding"/>
    <property type="evidence" value="ECO:0007669"/>
    <property type="project" value="InterPro"/>
</dbReference>
<comment type="caution">
    <text evidence="11">The sequence shown here is derived from an EMBL/GenBank/DDBJ whole genome shotgun (WGS) entry which is preliminary data.</text>
</comment>
<name>A0AAD8L965_TARER</name>
<dbReference type="Pfam" id="PF00069">
    <property type="entry name" value="Pkinase"/>
    <property type="match status" value="1"/>
</dbReference>
<dbReference type="InterPro" id="IPR032675">
    <property type="entry name" value="LRR_dom_sf"/>
</dbReference>
<dbReference type="InterPro" id="IPR001611">
    <property type="entry name" value="Leu-rich_rpt"/>
</dbReference>
<dbReference type="PROSITE" id="PS50011">
    <property type="entry name" value="PROTEIN_KINASE_DOM"/>
    <property type="match status" value="1"/>
</dbReference>
<keyword evidence="7 8" id="KW-0472">Membrane</keyword>
<organism evidence="11 12">
    <name type="scientific">Tagetes erecta</name>
    <name type="common">African marigold</name>
    <dbReference type="NCBI Taxonomy" id="13708"/>
    <lineage>
        <taxon>Eukaryota</taxon>
        <taxon>Viridiplantae</taxon>
        <taxon>Streptophyta</taxon>
        <taxon>Embryophyta</taxon>
        <taxon>Tracheophyta</taxon>
        <taxon>Spermatophyta</taxon>
        <taxon>Magnoliopsida</taxon>
        <taxon>eudicotyledons</taxon>
        <taxon>Gunneridae</taxon>
        <taxon>Pentapetalae</taxon>
        <taxon>asterids</taxon>
        <taxon>campanulids</taxon>
        <taxon>Asterales</taxon>
        <taxon>Asteraceae</taxon>
        <taxon>Asteroideae</taxon>
        <taxon>Heliantheae alliance</taxon>
        <taxon>Tageteae</taxon>
        <taxon>Tagetes</taxon>
    </lineage>
</organism>
<feature type="chain" id="PRO_5042297862" description="Protein kinase domain-containing protein" evidence="9">
    <location>
        <begin position="23"/>
        <end position="662"/>
    </location>
</feature>
<sequence length="662" mass="73137">MKSTTILFFIIHILSLSPFNLSSPLNNNNDASSILAFKSKADLHNKLPFSVHTTSAHCKWKGLQCDSDGKVIRLVLENLNLVGVFTPNTLTRLDQLRVLSLQNNHLTGPIPDLVGLINLKSLFLDRNFFTGTIPPSISSLHRLRTLDLSFNKLSGPIPVHFTNLDRLNYLRLDSNRFNGSIPPLNQSSLQIFNVSFNRLTGPVPVTPTLSNFTASSFFSNPGLCGEIVHVECSFIAPFFGKNSTETTPTLSPPPRVVLGQSAQLQSEIPPFQSSKSSNHKRLGLILGFTGGLLVLISSIMCVLISIKTSEKKKKRINEPNHTMSTSELMEMAAAADAAAEVMRMEETNELEEKVKKLQQGIAMGKSGNLVFCAGETQLYTLEQLMRGSAELLGRGSMATTYKAVLENRLIVCVKRLDASRLIGTTKEAFERHIEAVGGLRHPNLVPLRAYFQAKEERLLVYDYQANGSLFSLIHGSKSTRAKPLHWTSCLKIAEDVAQGLSYIHQAWRLVHGNLKLSNVLLGSDFEACLSDYCLSTLSHNVPDTINPDSAAYEPPEIRKLNQQPTAKSDVYSFGVLLLELLTGKPAIEHPHLMPDETVNWVKSMRAMNGGGDAEDNRLIMMVEVATVCRLSSPDHRPTMWEVLKMIQEIKEAGVTEELNGSL</sequence>
<dbReference type="Pfam" id="PF13855">
    <property type="entry name" value="LRR_8"/>
    <property type="match status" value="1"/>
</dbReference>
<dbReference type="PANTHER" id="PTHR48007:SF37">
    <property type="entry name" value="LEUCINE-RICH REPEAT PROTEIN KINASE FAMILY PROTEIN"/>
    <property type="match status" value="1"/>
</dbReference>
<dbReference type="PROSITE" id="PS51450">
    <property type="entry name" value="LRR"/>
    <property type="match status" value="1"/>
</dbReference>
<evidence type="ECO:0000256" key="1">
    <source>
        <dbReference type="ARBA" id="ARBA00004370"/>
    </source>
</evidence>
<evidence type="ECO:0000256" key="7">
    <source>
        <dbReference type="ARBA" id="ARBA00023136"/>
    </source>
</evidence>
<evidence type="ECO:0000256" key="9">
    <source>
        <dbReference type="SAM" id="SignalP"/>
    </source>
</evidence>
<accession>A0AAD8L965</accession>
<evidence type="ECO:0000256" key="6">
    <source>
        <dbReference type="ARBA" id="ARBA00022989"/>
    </source>
</evidence>
<dbReference type="Gene3D" id="3.30.200.20">
    <property type="entry name" value="Phosphorylase Kinase, domain 1"/>
    <property type="match status" value="1"/>
</dbReference>
<evidence type="ECO:0000313" key="11">
    <source>
        <dbReference type="EMBL" id="KAK1433465.1"/>
    </source>
</evidence>
<dbReference type="InterPro" id="IPR046959">
    <property type="entry name" value="PRK1-6/SRF4-like"/>
</dbReference>
<reference evidence="11" key="1">
    <citation type="journal article" date="2023" name="bioRxiv">
        <title>Improved chromosome-level genome assembly for marigold (Tagetes erecta).</title>
        <authorList>
            <person name="Jiang F."/>
            <person name="Yuan L."/>
            <person name="Wang S."/>
            <person name="Wang H."/>
            <person name="Xu D."/>
            <person name="Wang A."/>
            <person name="Fan W."/>
        </authorList>
    </citation>
    <scope>NUCLEOTIDE SEQUENCE</scope>
    <source>
        <strain evidence="11">WSJ</strain>
        <tissue evidence="11">Leaf</tissue>
    </source>
</reference>
<keyword evidence="3 8" id="KW-0812">Transmembrane</keyword>
<dbReference type="GO" id="GO:0004672">
    <property type="term" value="F:protein kinase activity"/>
    <property type="evidence" value="ECO:0007669"/>
    <property type="project" value="InterPro"/>
</dbReference>
<keyword evidence="6 8" id="KW-1133">Transmembrane helix</keyword>
<evidence type="ECO:0000256" key="3">
    <source>
        <dbReference type="ARBA" id="ARBA00022692"/>
    </source>
</evidence>
<proteinExistence type="predicted"/>
<keyword evidence="5" id="KW-0677">Repeat</keyword>
<evidence type="ECO:0000256" key="5">
    <source>
        <dbReference type="ARBA" id="ARBA00022737"/>
    </source>
</evidence>
<protein>
    <recommendedName>
        <fullName evidence="10">Protein kinase domain-containing protein</fullName>
    </recommendedName>
</protein>
<dbReference type="EMBL" id="JAUHHV010000002">
    <property type="protein sequence ID" value="KAK1433465.1"/>
    <property type="molecule type" value="Genomic_DNA"/>
</dbReference>
<dbReference type="GO" id="GO:0016020">
    <property type="term" value="C:membrane"/>
    <property type="evidence" value="ECO:0007669"/>
    <property type="project" value="UniProtKB-SubCell"/>
</dbReference>
<comment type="subcellular location">
    <subcellularLocation>
        <location evidence="1">Membrane</location>
    </subcellularLocation>
</comment>
<dbReference type="PANTHER" id="PTHR48007">
    <property type="entry name" value="LEUCINE-RICH REPEAT RECEPTOR-LIKE PROTEIN KINASE PXC1"/>
    <property type="match status" value="1"/>
</dbReference>
<evidence type="ECO:0000259" key="10">
    <source>
        <dbReference type="PROSITE" id="PS50011"/>
    </source>
</evidence>
<gene>
    <name evidence="11" type="ORF">QVD17_10375</name>
</gene>
<keyword evidence="12" id="KW-1185">Reference proteome</keyword>
<feature type="domain" description="Protein kinase" evidence="10">
    <location>
        <begin position="386"/>
        <end position="649"/>
    </location>
</feature>
<dbReference type="Proteomes" id="UP001229421">
    <property type="component" value="Unassembled WGS sequence"/>
</dbReference>
<dbReference type="AlphaFoldDB" id="A0AAD8L965"/>
<dbReference type="SUPFAM" id="SSF56112">
    <property type="entry name" value="Protein kinase-like (PK-like)"/>
    <property type="match status" value="1"/>
</dbReference>
<dbReference type="FunFam" id="3.80.10.10:FF:000400">
    <property type="entry name" value="Nuclear pore complex protein NUP107"/>
    <property type="match status" value="1"/>
</dbReference>
<evidence type="ECO:0000256" key="4">
    <source>
        <dbReference type="ARBA" id="ARBA00022729"/>
    </source>
</evidence>
<dbReference type="Gene3D" id="1.10.510.10">
    <property type="entry name" value="Transferase(Phosphotransferase) domain 1"/>
    <property type="match status" value="1"/>
</dbReference>
<dbReference type="Pfam" id="PF00560">
    <property type="entry name" value="LRR_1"/>
    <property type="match status" value="1"/>
</dbReference>
<dbReference type="InterPro" id="IPR000719">
    <property type="entry name" value="Prot_kinase_dom"/>
</dbReference>
<evidence type="ECO:0000256" key="2">
    <source>
        <dbReference type="ARBA" id="ARBA00022614"/>
    </source>
</evidence>
<dbReference type="InterPro" id="IPR011009">
    <property type="entry name" value="Kinase-like_dom_sf"/>
</dbReference>
<dbReference type="SUPFAM" id="SSF52058">
    <property type="entry name" value="L domain-like"/>
    <property type="match status" value="1"/>
</dbReference>